<reference evidence="4" key="1">
    <citation type="journal article" date="2013" name="PLoS Genet.">
        <title>The genome of Spraguea lophii and the basis of host-microsporidian interactions.</title>
        <authorList>
            <person name="Campbell S.E."/>
            <person name="Williams T.A."/>
            <person name="Yousuf A."/>
            <person name="Soanes D.M."/>
            <person name="Paszkiewicz K.H."/>
            <person name="Williams B.A.P."/>
        </authorList>
    </citation>
    <scope>NUCLEOTIDE SEQUENCE [LARGE SCALE GENOMIC DNA]</scope>
    <source>
        <strain evidence="4">42_110</strain>
    </source>
</reference>
<evidence type="ECO:0000256" key="2">
    <source>
        <dbReference type="SAM" id="Phobius"/>
    </source>
</evidence>
<accession>S7W9B8</accession>
<gene>
    <name evidence="3" type="ORF">SLOPH_463</name>
</gene>
<evidence type="ECO:0000256" key="1">
    <source>
        <dbReference type="SAM" id="MobiDB-lite"/>
    </source>
</evidence>
<feature type="non-terminal residue" evidence="3">
    <location>
        <position position="1"/>
    </location>
</feature>
<proteinExistence type="predicted"/>
<feature type="region of interest" description="Disordered" evidence="1">
    <location>
        <begin position="194"/>
        <end position="214"/>
    </location>
</feature>
<dbReference type="VEuPathDB" id="MicrosporidiaDB:SLOPH_463"/>
<comment type="caution">
    <text evidence="3">The sequence shown here is derived from an EMBL/GenBank/DDBJ whole genome shotgun (WGS) entry which is preliminary data.</text>
</comment>
<name>S7W9B8_SPRLO</name>
<dbReference type="Proteomes" id="UP000014978">
    <property type="component" value="Unassembled WGS sequence"/>
</dbReference>
<dbReference type="InParanoid" id="S7W9B8"/>
<keyword evidence="4" id="KW-1185">Reference proteome</keyword>
<keyword evidence="2" id="KW-0472">Membrane</keyword>
<organism evidence="3 4">
    <name type="scientific">Spraguea lophii (strain 42_110)</name>
    <name type="common">Microsporidian parasite</name>
    <dbReference type="NCBI Taxonomy" id="1358809"/>
    <lineage>
        <taxon>Eukaryota</taxon>
        <taxon>Fungi</taxon>
        <taxon>Fungi incertae sedis</taxon>
        <taxon>Microsporidia</taxon>
        <taxon>Spragueidae</taxon>
        <taxon>Spraguea</taxon>
    </lineage>
</organism>
<keyword evidence="2" id="KW-0812">Transmembrane</keyword>
<evidence type="ECO:0000313" key="4">
    <source>
        <dbReference type="Proteomes" id="UP000014978"/>
    </source>
</evidence>
<dbReference type="AlphaFoldDB" id="S7W9B8"/>
<sequence>ILITFIIKIYFISLYFLYYVLLIYFIDILMPMSTNYLSNFITTLKSYMNNKTSVSSLLESQEHLFIYKYYGNELETELRNEIYRITSKINTELLYLNKLIKEYEEIDTEIELNNNIDTEIDGNIKGNIKDSIVNNNNMNRNNNKNNTENNNNNIIDNEIIEYAIRLGNTSIGKHIGYLARLPAYPTKEMVMEEMEEESEEENENEEEEIVSFDF</sequence>
<dbReference type="HOGENOM" id="CLU_1291756_0_0_1"/>
<feature type="transmembrane region" description="Helical" evidence="2">
    <location>
        <begin position="6"/>
        <end position="26"/>
    </location>
</feature>
<evidence type="ECO:0000313" key="3">
    <source>
        <dbReference type="EMBL" id="EPR78322.1"/>
    </source>
</evidence>
<keyword evidence="2" id="KW-1133">Transmembrane helix</keyword>
<protein>
    <submittedName>
        <fullName evidence="3">Uncharacterized protein</fullName>
    </submittedName>
</protein>
<dbReference type="EMBL" id="ATCN01000870">
    <property type="protein sequence ID" value="EPR78322.1"/>
    <property type="molecule type" value="Genomic_DNA"/>
</dbReference>